<reference evidence="2" key="1">
    <citation type="submission" date="2017-08" db="EMBL/GenBank/DDBJ databases">
        <authorList>
            <person name="Polle J.E."/>
            <person name="Barry K."/>
            <person name="Cushman J."/>
            <person name="Schmutz J."/>
            <person name="Tran D."/>
            <person name="Hathwaick L.T."/>
            <person name="Yim W.C."/>
            <person name="Jenkins J."/>
            <person name="Mckie-Krisberg Z.M."/>
            <person name="Prochnik S."/>
            <person name="Lindquist E."/>
            <person name="Dockter R.B."/>
            <person name="Adam C."/>
            <person name="Molina H."/>
            <person name="Bunkerborg J."/>
            <person name="Jin E."/>
            <person name="Buchheim M."/>
            <person name="Magnuson J."/>
        </authorList>
    </citation>
    <scope>NUCLEOTIDE SEQUENCE</scope>
    <source>
        <strain evidence="2">CCAP 19/18</strain>
    </source>
</reference>
<dbReference type="PANTHER" id="PTHR21228:SF40">
    <property type="entry name" value="LD45607P"/>
    <property type="match status" value="1"/>
</dbReference>
<evidence type="ECO:0008006" key="4">
    <source>
        <dbReference type="Google" id="ProtNLM"/>
    </source>
</evidence>
<name>A0ABQ7G8K9_DUNSA</name>
<dbReference type="EMBL" id="MU069991">
    <property type="protein sequence ID" value="KAF5830950.1"/>
    <property type="molecule type" value="Genomic_DNA"/>
</dbReference>
<evidence type="ECO:0000313" key="2">
    <source>
        <dbReference type="EMBL" id="KAF5830950.1"/>
    </source>
</evidence>
<protein>
    <recommendedName>
        <fullName evidence="4">Tbc2 translation factor, chloroplastic</fullName>
    </recommendedName>
</protein>
<dbReference type="InterPro" id="IPR050870">
    <property type="entry name" value="FAST_kinase"/>
</dbReference>
<dbReference type="Proteomes" id="UP000815325">
    <property type="component" value="Unassembled WGS sequence"/>
</dbReference>
<feature type="region of interest" description="Disordered" evidence="1">
    <location>
        <begin position="303"/>
        <end position="448"/>
    </location>
</feature>
<organism evidence="2 3">
    <name type="scientific">Dunaliella salina</name>
    <name type="common">Green alga</name>
    <name type="synonym">Protococcus salinus</name>
    <dbReference type="NCBI Taxonomy" id="3046"/>
    <lineage>
        <taxon>Eukaryota</taxon>
        <taxon>Viridiplantae</taxon>
        <taxon>Chlorophyta</taxon>
        <taxon>core chlorophytes</taxon>
        <taxon>Chlorophyceae</taxon>
        <taxon>CS clade</taxon>
        <taxon>Chlamydomonadales</taxon>
        <taxon>Dunaliellaceae</taxon>
        <taxon>Dunaliella</taxon>
    </lineage>
</organism>
<sequence length="491" mass="53721">MHHKRAVLAATEGLEASPQLLEGLEVHTMGRMHEGRPIDLANLASGCAGMRHRPSGPWAAAYLSAVLPKLRSYGIPELQMGSMASALARLNCRPDIGWLEECLAVSQRDLAGAGASQLVRLVSALAALRFRPGSAWMQLFLTVSFQRLAFYSPDQVVALLQAFARLGHRPQGLWLDELSSKVQARLQQFNGEQLAGMMGALARLRYTPDPDWLADFERASQSRLTTEISAGGLATIVWALAEMKHQPAPGWLYSFMLAAYRQLDLFDAMQLGIVFEALPRVSPHPSWLDELVQICATESSMRERSISSWSEEEEEMGWLGEDAETSATAAAAPSTGPLKATGWQSEVQGVTDGGHDSCPNQQGLTSLSGEGRDSSSSSSSSDGDERGVHQSSPVQERSMREDFVDQPEAQGQEQQQRESDTHAEASRSNRNGAEQRHSPPHRPLLGSRYRSVQCFAVGGGAATMPQQPQQQLQQQRFASSPRMLRVHIWGN</sequence>
<keyword evidence="3" id="KW-1185">Reference proteome</keyword>
<accession>A0ABQ7G8K9</accession>
<feature type="compositionally biased region" description="Basic and acidic residues" evidence="1">
    <location>
        <begin position="415"/>
        <end position="437"/>
    </location>
</feature>
<evidence type="ECO:0000256" key="1">
    <source>
        <dbReference type="SAM" id="MobiDB-lite"/>
    </source>
</evidence>
<feature type="compositionally biased region" description="Low complexity" evidence="1">
    <location>
        <begin position="325"/>
        <end position="337"/>
    </location>
</feature>
<feature type="compositionally biased region" description="Polar residues" evidence="1">
    <location>
        <begin position="358"/>
        <end position="367"/>
    </location>
</feature>
<dbReference type="PANTHER" id="PTHR21228">
    <property type="entry name" value="FAST LEU-RICH DOMAIN-CONTAINING"/>
    <property type="match status" value="1"/>
</dbReference>
<evidence type="ECO:0000313" key="3">
    <source>
        <dbReference type="Proteomes" id="UP000815325"/>
    </source>
</evidence>
<gene>
    <name evidence="2" type="ORF">DUNSADRAFT_13806</name>
</gene>
<proteinExistence type="predicted"/>
<feature type="compositionally biased region" description="Acidic residues" evidence="1">
    <location>
        <begin position="310"/>
        <end position="324"/>
    </location>
</feature>
<comment type="caution">
    <text evidence="2">The sequence shown here is derived from an EMBL/GenBank/DDBJ whole genome shotgun (WGS) entry which is preliminary data.</text>
</comment>